<keyword evidence="5" id="KW-1185">Reference proteome</keyword>
<comment type="similarity">
    <text evidence="1">Belongs to the 'GDSL' lipolytic enzyme family.</text>
</comment>
<name>A0AAD6P2S2_9ROSI</name>
<keyword evidence="2" id="KW-0325">Glycoprotein</keyword>
<dbReference type="Gene3D" id="3.40.50.1110">
    <property type="entry name" value="SGNH hydrolase"/>
    <property type="match status" value="1"/>
</dbReference>
<protein>
    <submittedName>
        <fullName evidence="4">Uncharacterized protein</fullName>
    </submittedName>
</protein>
<gene>
    <name evidence="4" type="ORF">OIU84_006776</name>
</gene>
<dbReference type="GO" id="GO:0016788">
    <property type="term" value="F:hydrolase activity, acting on ester bonds"/>
    <property type="evidence" value="ECO:0007669"/>
    <property type="project" value="InterPro"/>
</dbReference>
<dbReference type="Pfam" id="PF00657">
    <property type="entry name" value="Lipase_GDSL"/>
    <property type="match status" value="1"/>
</dbReference>
<sequence>MATSNVVCALVLSTLFHFVLVPVSSREIHVLKKCGFHAIYQLGDSLADSGNLIRENPLSPYASFPYGLKLSKPTGRCSNGLLMIDYIAHSAKLPYLDAYLNLVRNSFGGRGGVNFAVAGSTALPEKVLLSKNIMNLVTNESLSTQLKWMSTYFNTCSKDCDKEIKSSLFMVGEIGGNDYNFGFLFHKTSEEMKALVPEVVKAIKHAVVKVIGHGARRVVVPGNFPIGCFPVYLSQFQPNDTAAYDEFKCIKGVKLFFKISQ</sequence>
<dbReference type="PANTHER" id="PTHR22835:SF517">
    <property type="entry name" value="GDSL-LIKE LIPASE_ACYLHYDROLASE FAMILY PROTEIN, EXPRESSED"/>
    <property type="match status" value="1"/>
</dbReference>
<dbReference type="Proteomes" id="UP001162972">
    <property type="component" value="Chromosome 5"/>
</dbReference>
<reference evidence="4 5" key="1">
    <citation type="journal article" date="2023" name="Int. J. Mol. Sci.">
        <title>De Novo Assembly and Annotation of 11 Diverse Shrub Willow (Salix) Genomes Reveals Novel Gene Organization in Sex-Linked Regions.</title>
        <authorList>
            <person name="Hyden B."/>
            <person name="Feng K."/>
            <person name="Yates T.B."/>
            <person name="Jawdy S."/>
            <person name="Cereghino C."/>
            <person name="Smart L.B."/>
            <person name="Muchero W."/>
        </authorList>
    </citation>
    <scope>NUCLEOTIDE SEQUENCE [LARGE SCALE GENOMIC DNA]</scope>
    <source>
        <tissue evidence="4">Shoot tip</tissue>
    </source>
</reference>
<evidence type="ECO:0000256" key="2">
    <source>
        <dbReference type="ARBA" id="ARBA00023180"/>
    </source>
</evidence>
<feature type="signal peptide" evidence="3">
    <location>
        <begin position="1"/>
        <end position="25"/>
    </location>
</feature>
<dbReference type="PANTHER" id="PTHR22835">
    <property type="entry name" value="ZINC FINGER FYVE DOMAIN CONTAINING PROTEIN"/>
    <property type="match status" value="1"/>
</dbReference>
<evidence type="ECO:0000313" key="5">
    <source>
        <dbReference type="Proteomes" id="UP001162972"/>
    </source>
</evidence>
<keyword evidence="3" id="KW-0732">Signal</keyword>
<proteinExistence type="inferred from homology"/>
<feature type="chain" id="PRO_5042063134" evidence="3">
    <location>
        <begin position="26"/>
        <end position="261"/>
    </location>
</feature>
<comment type="caution">
    <text evidence="4">The sequence shown here is derived from an EMBL/GenBank/DDBJ whole genome shotgun (WGS) entry which is preliminary data.</text>
</comment>
<organism evidence="4 5">
    <name type="scientific">Salix udensis</name>
    <dbReference type="NCBI Taxonomy" id="889485"/>
    <lineage>
        <taxon>Eukaryota</taxon>
        <taxon>Viridiplantae</taxon>
        <taxon>Streptophyta</taxon>
        <taxon>Embryophyta</taxon>
        <taxon>Tracheophyta</taxon>
        <taxon>Spermatophyta</taxon>
        <taxon>Magnoliopsida</taxon>
        <taxon>eudicotyledons</taxon>
        <taxon>Gunneridae</taxon>
        <taxon>Pentapetalae</taxon>
        <taxon>rosids</taxon>
        <taxon>fabids</taxon>
        <taxon>Malpighiales</taxon>
        <taxon>Salicaceae</taxon>
        <taxon>Saliceae</taxon>
        <taxon>Salix</taxon>
    </lineage>
</organism>
<evidence type="ECO:0000313" key="4">
    <source>
        <dbReference type="EMBL" id="KAJ6414028.1"/>
    </source>
</evidence>
<evidence type="ECO:0000256" key="3">
    <source>
        <dbReference type="SAM" id="SignalP"/>
    </source>
</evidence>
<dbReference type="InterPro" id="IPR001087">
    <property type="entry name" value="GDSL"/>
</dbReference>
<dbReference type="InterPro" id="IPR036514">
    <property type="entry name" value="SGNH_hydro_sf"/>
</dbReference>
<evidence type="ECO:0000256" key="1">
    <source>
        <dbReference type="ARBA" id="ARBA00008668"/>
    </source>
</evidence>
<dbReference type="EMBL" id="JAPFFJ010000013">
    <property type="protein sequence ID" value="KAJ6414028.1"/>
    <property type="molecule type" value="Genomic_DNA"/>
</dbReference>
<dbReference type="AlphaFoldDB" id="A0AAD6P2S2"/>
<accession>A0AAD6P2S2</accession>